<keyword evidence="4" id="KW-1185">Reference proteome</keyword>
<evidence type="ECO:0000256" key="1">
    <source>
        <dbReference type="ARBA" id="ARBA00022481"/>
    </source>
</evidence>
<evidence type="ECO:0000313" key="4">
    <source>
        <dbReference type="Proteomes" id="UP000587991"/>
    </source>
</evidence>
<gene>
    <name evidence="3" type="ORF">HF682_11300</name>
</gene>
<dbReference type="RefSeq" id="WP_168877393.1">
    <property type="nucleotide sequence ID" value="NZ_JABAIM010000002.1"/>
</dbReference>
<proteinExistence type="predicted"/>
<dbReference type="PROSITE" id="PS00409">
    <property type="entry name" value="PROKAR_NTER_METHYL"/>
    <property type="match status" value="1"/>
</dbReference>
<dbReference type="GO" id="GO:0015628">
    <property type="term" value="P:protein secretion by the type II secretion system"/>
    <property type="evidence" value="ECO:0007669"/>
    <property type="project" value="InterPro"/>
</dbReference>
<keyword evidence="2" id="KW-1133">Transmembrane helix</keyword>
<dbReference type="NCBIfam" id="TIGR02532">
    <property type="entry name" value="IV_pilin_GFxxxE"/>
    <property type="match status" value="1"/>
</dbReference>
<evidence type="ECO:0000313" key="3">
    <source>
        <dbReference type="EMBL" id="NLR75749.1"/>
    </source>
</evidence>
<feature type="transmembrane region" description="Helical" evidence="2">
    <location>
        <begin position="12"/>
        <end position="33"/>
    </location>
</feature>
<dbReference type="GO" id="GO:0015627">
    <property type="term" value="C:type II protein secretion system complex"/>
    <property type="evidence" value="ECO:0007669"/>
    <property type="project" value="InterPro"/>
</dbReference>
<dbReference type="InterPro" id="IPR000983">
    <property type="entry name" value="Bac_GSPG_pilin"/>
</dbReference>
<sequence length="156" mass="17185">MKQHRGFTLIELLVTIAIISVLASLAMPLAELASRRNKEQELKLALHQLRTALDAYKQATDEGRIAKSAADSGYPPSLSVLVQGIPDAKDPKGGLIYLLRRLPRDPFADDQLAAADTWRLRSYASPPDNPQPGADVFDIYSKDNGTALDGSHYRDW</sequence>
<protein>
    <submittedName>
        <fullName evidence="3">Type II secretion system protein</fullName>
    </submittedName>
</protein>
<dbReference type="InterPro" id="IPR045584">
    <property type="entry name" value="Pilin-like"/>
</dbReference>
<keyword evidence="1" id="KW-0488">Methylation</keyword>
<comment type="caution">
    <text evidence="3">The sequence shown here is derived from an EMBL/GenBank/DDBJ whole genome shotgun (WGS) entry which is preliminary data.</text>
</comment>
<dbReference type="EMBL" id="JABAIM010000002">
    <property type="protein sequence ID" value="NLR75749.1"/>
    <property type="molecule type" value="Genomic_DNA"/>
</dbReference>
<reference evidence="3 4" key="1">
    <citation type="submission" date="2020-04" db="EMBL/GenBank/DDBJ databases">
        <title>Draft genome of Leeia sp. IMCC25680.</title>
        <authorList>
            <person name="Song J."/>
            <person name="Cho J.-C."/>
        </authorList>
    </citation>
    <scope>NUCLEOTIDE SEQUENCE [LARGE SCALE GENOMIC DNA]</scope>
    <source>
        <strain evidence="3 4">IMCC25680</strain>
    </source>
</reference>
<dbReference type="PANTHER" id="PTHR30093:SF47">
    <property type="entry name" value="TYPE IV PILUS NON-CORE MINOR PILIN PILE"/>
    <property type="match status" value="1"/>
</dbReference>
<keyword evidence="2" id="KW-0472">Membrane</keyword>
<dbReference type="Proteomes" id="UP000587991">
    <property type="component" value="Unassembled WGS sequence"/>
</dbReference>
<dbReference type="PRINTS" id="PR00813">
    <property type="entry name" value="BCTERIALGSPG"/>
</dbReference>
<dbReference type="Gene3D" id="3.30.700.10">
    <property type="entry name" value="Glycoprotein, Type 4 Pilin"/>
    <property type="match status" value="1"/>
</dbReference>
<organism evidence="3 4">
    <name type="scientific">Leeia aquatica</name>
    <dbReference type="NCBI Taxonomy" id="2725557"/>
    <lineage>
        <taxon>Bacteria</taxon>
        <taxon>Pseudomonadati</taxon>
        <taxon>Pseudomonadota</taxon>
        <taxon>Betaproteobacteria</taxon>
        <taxon>Neisseriales</taxon>
        <taxon>Leeiaceae</taxon>
        <taxon>Leeia</taxon>
    </lineage>
</organism>
<dbReference type="InterPro" id="IPR012902">
    <property type="entry name" value="N_methyl_site"/>
</dbReference>
<keyword evidence="2" id="KW-0812">Transmembrane</keyword>
<dbReference type="Pfam" id="PF07963">
    <property type="entry name" value="N_methyl"/>
    <property type="match status" value="1"/>
</dbReference>
<evidence type="ECO:0000256" key="2">
    <source>
        <dbReference type="SAM" id="Phobius"/>
    </source>
</evidence>
<accession>A0A847SEN8</accession>
<name>A0A847SEN8_9NEIS</name>
<dbReference type="PANTHER" id="PTHR30093">
    <property type="entry name" value="GENERAL SECRETION PATHWAY PROTEIN G"/>
    <property type="match status" value="1"/>
</dbReference>
<dbReference type="SUPFAM" id="SSF54523">
    <property type="entry name" value="Pili subunits"/>
    <property type="match status" value="1"/>
</dbReference>
<dbReference type="AlphaFoldDB" id="A0A847SEN8"/>